<dbReference type="SUPFAM" id="SSF55729">
    <property type="entry name" value="Acyl-CoA N-acyltransferases (Nat)"/>
    <property type="match status" value="1"/>
</dbReference>
<dbReference type="CDD" id="cd04301">
    <property type="entry name" value="NAT_SF"/>
    <property type="match status" value="1"/>
</dbReference>
<feature type="domain" description="N-acetyltransferase" evidence="1">
    <location>
        <begin position="1"/>
        <end position="151"/>
    </location>
</feature>
<gene>
    <name evidence="2" type="ORF">SAMN02910350_02031</name>
</gene>
<accession>A0A1G5S0Q8</accession>
<dbReference type="RefSeq" id="WP_090163217.1">
    <property type="nucleotide sequence ID" value="NZ_FMWK01000011.1"/>
</dbReference>
<evidence type="ECO:0000313" key="3">
    <source>
        <dbReference type="Proteomes" id="UP000199428"/>
    </source>
</evidence>
<dbReference type="Proteomes" id="UP000199428">
    <property type="component" value="Unassembled WGS sequence"/>
</dbReference>
<organism evidence="2 3">
    <name type="scientific">Pseudobutyrivibrio xylanivorans</name>
    <dbReference type="NCBI Taxonomy" id="185007"/>
    <lineage>
        <taxon>Bacteria</taxon>
        <taxon>Bacillati</taxon>
        <taxon>Bacillota</taxon>
        <taxon>Clostridia</taxon>
        <taxon>Lachnospirales</taxon>
        <taxon>Lachnospiraceae</taxon>
        <taxon>Pseudobutyrivibrio</taxon>
    </lineage>
</organism>
<dbReference type="Pfam" id="PF00583">
    <property type="entry name" value="Acetyltransf_1"/>
    <property type="match status" value="1"/>
</dbReference>
<evidence type="ECO:0000259" key="1">
    <source>
        <dbReference type="PROSITE" id="PS51186"/>
    </source>
</evidence>
<name>A0A1G5S0Q8_PSEXY</name>
<protein>
    <submittedName>
        <fullName evidence="2">Ribosomal protein S18 acetylase RimI</fullName>
    </submittedName>
</protein>
<keyword evidence="2" id="KW-0689">Ribosomal protein</keyword>
<keyword evidence="2" id="KW-0687">Ribonucleoprotein</keyword>
<dbReference type="PANTHER" id="PTHR13355:SF15">
    <property type="entry name" value="GCN5-RELATED N-ACETYLTRANSFERASE 3, CHLOROPLASTIC"/>
    <property type="match status" value="1"/>
</dbReference>
<dbReference type="InterPro" id="IPR016181">
    <property type="entry name" value="Acyl_CoA_acyltransferase"/>
</dbReference>
<dbReference type="PANTHER" id="PTHR13355">
    <property type="entry name" value="GLUCOSAMINE 6-PHOSPHATE N-ACETYLTRANSFERASE"/>
    <property type="match status" value="1"/>
</dbReference>
<dbReference type="GO" id="GO:0008080">
    <property type="term" value="F:N-acetyltransferase activity"/>
    <property type="evidence" value="ECO:0007669"/>
    <property type="project" value="TreeGrafter"/>
</dbReference>
<dbReference type="AlphaFoldDB" id="A0A1G5S0Q8"/>
<dbReference type="GO" id="GO:0005840">
    <property type="term" value="C:ribosome"/>
    <property type="evidence" value="ECO:0007669"/>
    <property type="project" value="UniProtKB-KW"/>
</dbReference>
<dbReference type="Gene3D" id="3.40.630.30">
    <property type="match status" value="1"/>
</dbReference>
<dbReference type="EMBL" id="FMWK01000011">
    <property type="protein sequence ID" value="SCZ79942.1"/>
    <property type="molecule type" value="Genomic_DNA"/>
</dbReference>
<evidence type="ECO:0000313" key="2">
    <source>
        <dbReference type="EMBL" id="SCZ79942.1"/>
    </source>
</evidence>
<proteinExistence type="predicted"/>
<dbReference type="InterPro" id="IPR039143">
    <property type="entry name" value="GNPNAT1-like"/>
</dbReference>
<dbReference type="PROSITE" id="PS51186">
    <property type="entry name" value="GNAT"/>
    <property type="match status" value="1"/>
</dbReference>
<sequence length="151" mass="17369">MEYRIATIDDIEELMNIRFEMLRIVNDLKEDQDFSDELVAYSRRYFIDGNQETCLAFDNGAAVGCASISYIEVMPTFSHPTGKRAHLMNVYTKEEYRRQGIARKMVEILIDKTKRKGVTEISLDATESGRPLYESLGFKSSDECMVMNVLD</sequence>
<reference evidence="2 3" key="1">
    <citation type="submission" date="2016-10" db="EMBL/GenBank/DDBJ databases">
        <authorList>
            <person name="de Groot N.N."/>
        </authorList>
    </citation>
    <scope>NUCLEOTIDE SEQUENCE [LARGE SCALE GENOMIC DNA]</scope>
    <source>
        <strain evidence="2 3">DSM 10317</strain>
    </source>
</reference>
<dbReference type="InterPro" id="IPR000182">
    <property type="entry name" value="GNAT_dom"/>
</dbReference>